<organism evidence="2 3">
    <name type="scientific">Schizosaccharomyces cryophilus (strain OY26 / ATCC MYA-4695 / CBS 11777 / NBRC 106824 / NRRL Y48691)</name>
    <name type="common">Fission yeast</name>
    <dbReference type="NCBI Taxonomy" id="653667"/>
    <lineage>
        <taxon>Eukaryota</taxon>
        <taxon>Fungi</taxon>
        <taxon>Dikarya</taxon>
        <taxon>Ascomycota</taxon>
        <taxon>Taphrinomycotina</taxon>
        <taxon>Schizosaccharomycetes</taxon>
        <taxon>Schizosaccharomycetales</taxon>
        <taxon>Schizosaccharomycetaceae</taxon>
        <taxon>Schizosaccharomyces</taxon>
    </lineage>
</organism>
<keyword evidence="3" id="KW-1185">Reference proteome</keyword>
<dbReference type="RefSeq" id="XP_013022637.1">
    <property type="nucleotide sequence ID" value="XM_013167183.1"/>
</dbReference>
<dbReference type="GeneID" id="25036402"/>
<accession>S9W2P0</accession>
<evidence type="ECO:0000313" key="3">
    <source>
        <dbReference type="Proteomes" id="UP000015464"/>
    </source>
</evidence>
<name>S9W2P0_SCHCR</name>
<evidence type="ECO:0000256" key="1">
    <source>
        <dbReference type="SAM" id="Coils"/>
    </source>
</evidence>
<protein>
    <submittedName>
        <fullName evidence="2">Uncharacterized protein</fullName>
    </submittedName>
</protein>
<proteinExistence type="predicted"/>
<dbReference type="AlphaFoldDB" id="S9W2P0"/>
<keyword evidence="1" id="KW-0175">Coiled coil</keyword>
<feature type="coiled-coil region" evidence="1">
    <location>
        <begin position="7"/>
        <end position="41"/>
    </location>
</feature>
<sequence length="139" mass="15606">MDSNDCVLSLIDELEQRQQTLSRLQAQLQQAFLQLSKKKAQHPSYAAQLPAAVISKYPRCFAVFDAMEESSSKNNPSTSSSFQIRLQSHPSMSKPFSLPMSFDIVGHDFLSCLQDIMLLCKSNKTIQSLLESMQKESSN</sequence>
<reference evidence="2 3" key="1">
    <citation type="journal article" date="2011" name="Science">
        <title>Comparative functional genomics of the fission yeasts.</title>
        <authorList>
            <person name="Rhind N."/>
            <person name="Chen Z."/>
            <person name="Yassour M."/>
            <person name="Thompson D.A."/>
            <person name="Haas B.J."/>
            <person name="Habib N."/>
            <person name="Wapinski I."/>
            <person name="Roy S."/>
            <person name="Lin M.F."/>
            <person name="Heiman D.I."/>
            <person name="Young S.K."/>
            <person name="Furuya K."/>
            <person name="Guo Y."/>
            <person name="Pidoux A."/>
            <person name="Chen H.M."/>
            <person name="Robbertse B."/>
            <person name="Goldberg J.M."/>
            <person name="Aoki K."/>
            <person name="Bayne E.H."/>
            <person name="Berlin A.M."/>
            <person name="Desjardins C.A."/>
            <person name="Dobbs E."/>
            <person name="Dukaj L."/>
            <person name="Fan L."/>
            <person name="FitzGerald M.G."/>
            <person name="French C."/>
            <person name="Gujja S."/>
            <person name="Hansen K."/>
            <person name="Keifenheim D."/>
            <person name="Levin J.Z."/>
            <person name="Mosher R.A."/>
            <person name="Mueller C.A."/>
            <person name="Pfiffner J."/>
            <person name="Priest M."/>
            <person name="Russ C."/>
            <person name="Smialowska A."/>
            <person name="Swoboda P."/>
            <person name="Sykes S.M."/>
            <person name="Vaughn M."/>
            <person name="Vengrova S."/>
            <person name="Yoder R."/>
            <person name="Zeng Q."/>
            <person name="Allshire R."/>
            <person name="Baulcombe D."/>
            <person name="Birren B.W."/>
            <person name="Brown W."/>
            <person name="Ekwall K."/>
            <person name="Kellis M."/>
            <person name="Leatherwood J."/>
            <person name="Levin H."/>
            <person name="Margalit H."/>
            <person name="Martienssen R."/>
            <person name="Nieduszynski C.A."/>
            <person name="Spatafora J.W."/>
            <person name="Friedman N."/>
            <person name="Dalgaard J.Z."/>
            <person name="Baumann P."/>
            <person name="Niki H."/>
            <person name="Regev A."/>
            <person name="Nusbaum C."/>
        </authorList>
    </citation>
    <scope>NUCLEOTIDE SEQUENCE [LARGE SCALE GENOMIC DNA]</scope>
    <source>
        <strain evidence="3">OY26 / ATCC MYA-4695 / CBS 11777 / NBRC 106824 / NRRL Y48691</strain>
    </source>
</reference>
<dbReference type="EMBL" id="KE546989">
    <property type="protein sequence ID" value="EPY52759.1"/>
    <property type="molecule type" value="Genomic_DNA"/>
</dbReference>
<dbReference type="HOGENOM" id="CLU_1846267_0_0_1"/>
<evidence type="ECO:0000313" key="2">
    <source>
        <dbReference type="EMBL" id="EPY52759.1"/>
    </source>
</evidence>
<gene>
    <name evidence="2" type="ORF">SPOG_02078</name>
</gene>
<dbReference type="OMA" id="GHDFLSC"/>
<dbReference type="OrthoDB" id="5408719at2759"/>
<dbReference type="Proteomes" id="UP000015464">
    <property type="component" value="Unassembled WGS sequence"/>
</dbReference>